<name>A0AA88INR8_ARTSF</name>
<sequence>MFKNSNPSIPVTADCISVLLFDEGFTSIQNNDRSFNRLSKVFSAVPSWLKEKLSPGKVSDGEGEGTTSVKQKTKDQDAFHIPPSTTMLPDDQGKDIDTEGDNMITSTSISSSAFVESHIQDSQLSILVVPLNASLQSTDQSEYNSCSKTLQLNRKRSLDYNESAESSTNVSRSPNVFTEDSDLGINGVKKDRLSLWSSTTHRKIEKLSSYLPMQRSDMFWSPFYHGNATYGGASAYHFEATQSFRRRVISVKNRVRPADKPRPMPTMVRRICEALESYSPPTHLETPRKQMLILDLSSSSIGSFTGFSKPAKSLGPPLNALPLPPSAAKGIFPPLKKTKELREPSKFLVSDLQQIGVQKTKTGRKIVEKVCDETKRTKVENIVNEFQLETEEKPLLEVSAPANIVLSTPLKLFILGLENKSAAVQERNEDYTIFKCNETVSLNDDQTENSVSAKFKFDECPNLEHPKQVSVVLAASKNPSVETNKGNCCRVDV</sequence>
<organism evidence="2 3">
    <name type="scientific">Artemia franciscana</name>
    <name type="common">Brine shrimp</name>
    <name type="synonym">Artemia sanfranciscana</name>
    <dbReference type="NCBI Taxonomy" id="6661"/>
    <lineage>
        <taxon>Eukaryota</taxon>
        <taxon>Metazoa</taxon>
        <taxon>Ecdysozoa</taxon>
        <taxon>Arthropoda</taxon>
        <taxon>Crustacea</taxon>
        <taxon>Branchiopoda</taxon>
        <taxon>Anostraca</taxon>
        <taxon>Artemiidae</taxon>
        <taxon>Artemia</taxon>
    </lineage>
</organism>
<dbReference type="Proteomes" id="UP001187531">
    <property type="component" value="Unassembled WGS sequence"/>
</dbReference>
<dbReference type="EMBL" id="JAVRJZ010000003">
    <property type="protein sequence ID" value="KAK2725017.1"/>
    <property type="molecule type" value="Genomic_DNA"/>
</dbReference>
<evidence type="ECO:0000256" key="1">
    <source>
        <dbReference type="SAM" id="MobiDB-lite"/>
    </source>
</evidence>
<evidence type="ECO:0000313" key="2">
    <source>
        <dbReference type="EMBL" id="KAK2725017.1"/>
    </source>
</evidence>
<feature type="region of interest" description="Disordered" evidence="1">
    <location>
        <begin position="53"/>
        <end position="74"/>
    </location>
</feature>
<protein>
    <submittedName>
        <fullName evidence="2">Uncharacterized protein</fullName>
    </submittedName>
</protein>
<evidence type="ECO:0000313" key="3">
    <source>
        <dbReference type="Proteomes" id="UP001187531"/>
    </source>
</evidence>
<proteinExistence type="predicted"/>
<keyword evidence="3" id="KW-1185">Reference proteome</keyword>
<feature type="compositionally biased region" description="Polar residues" evidence="1">
    <location>
        <begin position="163"/>
        <end position="177"/>
    </location>
</feature>
<feature type="region of interest" description="Disordered" evidence="1">
    <location>
        <begin position="158"/>
        <end position="177"/>
    </location>
</feature>
<gene>
    <name evidence="2" type="ORF">QYM36_001462</name>
</gene>
<reference evidence="2" key="1">
    <citation type="submission" date="2023-07" db="EMBL/GenBank/DDBJ databases">
        <title>Chromosome-level genome assembly of Artemia franciscana.</title>
        <authorList>
            <person name="Jo E."/>
        </authorList>
    </citation>
    <scope>NUCLEOTIDE SEQUENCE</scope>
    <source>
        <tissue evidence="2">Whole body</tissue>
    </source>
</reference>
<comment type="caution">
    <text evidence="2">The sequence shown here is derived from an EMBL/GenBank/DDBJ whole genome shotgun (WGS) entry which is preliminary data.</text>
</comment>
<accession>A0AA88INR8</accession>
<dbReference type="AlphaFoldDB" id="A0AA88INR8"/>